<sequence>MASFPPFNPNVPNEPTKPPNIPTTVFAQPSPAIPNLTHGLTPQKSDPNLQNSLQCAKTVGAAPSVAPATSTGDPPTGPPPFDAPPLNGQFRGSIASQQLAHDVLQPGATRRAMPAPSGLLDASSPPPISSAPTSDALPSSQLIAPIMAQTRPSAAVSRTPLPAPQAPLAASTLLPN</sequence>
<proteinExistence type="predicted"/>
<reference evidence="3" key="1">
    <citation type="submission" date="2024-07" db="EMBL/GenBank/DDBJ databases">
        <title>Two chromosome-level genome assemblies of Korean endemic species Abeliophyllum distichum and Forsythia ovata (Oleaceae).</title>
        <authorList>
            <person name="Jang H."/>
        </authorList>
    </citation>
    <scope>NUCLEOTIDE SEQUENCE [LARGE SCALE GENOMIC DNA]</scope>
</reference>
<evidence type="ECO:0000313" key="2">
    <source>
        <dbReference type="EMBL" id="KAL2542313.1"/>
    </source>
</evidence>
<dbReference type="AlphaFoldDB" id="A0ABD1W0J6"/>
<feature type="compositionally biased region" description="Low complexity" evidence="1">
    <location>
        <begin position="166"/>
        <end position="176"/>
    </location>
</feature>
<comment type="caution">
    <text evidence="2">The sequence shown here is derived from an EMBL/GenBank/DDBJ whole genome shotgun (WGS) entry which is preliminary data.</text>
</comment>
<dbReference type="Proteomes" id="UP001604336">
    <property type="component" value="Unassembled WGS sequence"/>
</dbReference>
<evidence type="ECO:0000256" key="1">
    <source>
        <dbReference type="SAM" id="MobiDB-lite"/>
    </source>
</evidence>
<dbReference type="EMBL" id="JBFOLK010000001">
    <property type="protein sequence ID" value="KAL2542313.1"/>
    <property type="molecule type" value="Genomic_DNA"/>
</dbReference>
<keyword evidence="3" id="KW-1185">Reference proteome</keyword>
<protein>
    <submittedName>
        <fullName evidence="2">Uncharacterized protein</fullName>
    </submittedName>
</protein>
<name>A0ABD1W0J6_9LAMI</name>
<evidence type="ECO:0000313" key="3">
    <source>
        <dbReference type="Proteomes" id="UP001604336"/>
    </source>
</evidence>
<feature type="compositionally biased region" description="Polar residues" evidence="1">
    <location>
        <begin position="38"/>
        <end position="55"/>
    </location>
</feature>
<accession>A0ABD1W0J6</accession>
<feature type="region of interest" description="Disordered" evidence="1">
    <location>
        <begin position="1"/>
        <end position="176"/>
    </location>
</feature>
<organism evidence="2 3">
    <name type="scientific">Abeliophyllum distichum</name>
    <dbReference type="NCBI Taxonomy" id="126358"/>
    <lineage>
        <taxon>Eukaryota</taxon>
        <taxon>Viridiplantae</taxon>
        <taxon>Streptophyta</taxon>
        <taxon>Embryophyta</taxon>
        <taxon>Tracheophyta</taxon>
        <taxon>Spermatophyta</taxon>
        <taxon>Magnoliopsida</taxon>
        <taxon>eudicotyledons</taxon>
        <taxon>Gunneridae</taxon>
        <taxon>Pentapetalae</taxon>
        <taxon>asterids</taxon>
        <taxon>lamiids</taxon>
        <taxon>Lamiales</taxon>
        <taxon>Oleaceae</taxon>
        <taxon>Forsythieae</taxon>
        <taxon>Abeliophyllum</taxon>
    </lineage>
</organism>
<gene>
    <name evidence="2" type="ORF">Adt_03291</name>
</gene>